<sequence length="136" mass="15950">MKTIRLTILMSITLFFTSCKDDSVRPVDLTGDWQSEEIYVNGKLQKDISKTTWLLLKKDNIYKNNYITGTWSLNERNLELTPNENLSLQPLQYEVTKLSNASLTLEITLTEREYNWDFEDIEADELITVTEKYSKK</sequence>
<reference evidence="2" key="1">
    <citation type="submission" date="2018-08" db="EMBL/GenBank/DDBJ databases">
        <authorList>
            <person name="Liu Z.-W."/>
            <person name="Du Z.-J."/>
        </authorList>
    </citation>
    <scope>NUCLEOTIDE SEQUENCE [LARGE SCALE GENOMIC DNA]</scope>
    <source>
        <strain evidence="2">H4X</strain>
    </source>
</reference>
<keyword evidence="2" id="KW-1185">Reference proteome</keyword>
<dbReference type="PROSITE" id="PS51257">
    <property type="entry name" value="PROKAR_LIPOPROTEIN"/>
    <property type="match status" value="1"/>
</dbReference>
<evidence type="ECO:0000313" key="2">
    <source>
        <dbReference type="Proteomes" id="UP000256708"/>
    </source>
</evidence>
<dbReference type="RefSeq" id="WP_115564878.1">
    <property type="nucleotide sequence ID" value="NZ_QRGR01000007.1"/>
</dbReference>
<dbReference type="AlphaFoldDB" id="A0A3D8LER8"/>
<gene>
    <name evidence="1" type="ORF">DXT99_07310</name>
</gene>
<accession>A0A3D8LER8</accession>
<protein>
    <recommendedName>
        <fullName evidence="3">Lipocalin-like domain-containing protein</fullName>
    </recommendedName>
</protein>
<dbReference type="EMBL" id="QRGR01000007">
    <property type="protein sequence ID" value="RDV15806.1"/>
    <property type="molecule type" value="Genomic_DNA"/>
</dbReference>
<evidence type="ECO:0000313" key="1">
    <source>
        <dbReference type="EMBL" id="RDV15806.1"/>
    </source>
</evidence>
<proteinExistence type="predicted"/>
<evidence type="ECO:0008006" key="3">
    <source>
        <dbReference type="Google" id="ProtNLM"/>
    </source>
</evidence>
<organism evidence="1 2">
    <name type="scientific">Pontibacter diazotrophicus</name>
    <dbReference type="NCBI Taxonomy" id="1400979"/>
    <lineage>
        <taxon>Bacteria</taxon>
        <taxon>Pseudomonadati</taxon>
        <taxon>Bacteroidota</taxon>
        <taxon>Cytophagia</taxon>
        <taxon>Cytophagales</taxon>
        <taxon>Hymenobacteraceae</taxon>
        <taxon>Pontibacter</taxon>
    </lineage>
</organism>
<name>A0A3D8LER8_9BACT</name>
<comment type="caution">
    <text evidence="1">The sequence shown here is derived from an EMBL/GenBank/DDBJ whole genome shotgun (WGS) entry which is preliminary data.</text>
</comment>
<dbReference type="Proteomes" id="UP000256708">
    <property type="component" value="Unassembled WGS sequence"/>
</dbReference>
<dbReference type="OrthoDB" id="852517at2"/>